<dbReference type="GO" id="GO:0005524">
    <property type="term" value="F:ATP binding"/>
    <property type="evidence" value="ECO:0007669"/>
    <property type="project" value="UniProtKB-UniRule"/>
</dbReference>
<evidence type="ECO:0000313" key="6">
    <source>
        <dbReference type="Proteomes" id="UP000033423"/>
    </source>
</evidence>
<dbReference type="PANTHER" id="PTHR30270">
    <property type="entry name" value="THIAMINE-MONOPHOSPHATE KINASE"/>
    <property type="match status" value="1"/>
</dbReference>
<dbReference type="EC" id="2.7.4.16" evidence="2"/>
<keyword evidence="2" id="KW-0460">Magnesium</keyword>
<keyword evidence="2" id="KW-0808">Transferase</keyword>
<dbReference type="Pfam" id="PF02769">
    <property type="entry name" value="AIRS_C"/>
    <property type="match status" value="1"/>
</dbReference>
<dbReference type="PANTHER" id="PTHR30270:SF0">
    <property type="entry name" value="THIAMINE-MONOPHOSPHATE KINASE"/>
    <property type="match status" value="1"/>
</dbReference>
<feature type="binding site" evidence="2">
    <location>
        <position position="95"/>
    </location>
    <ligand>
        <name>Mg(2+)</name>
        <dbReference type="ChEBI" id="CHEBI:18420"/>
        <label>3</label>
    </ligand>
</feature>
<feature type="binding site" evidence="2">
    <location>
        <position position="95"/>
    </location>
    <ligand>
        <name>Mg(2+)</name>
        <dbReference type="ChEBI" id="CHEBI:18420"/>
        <label>2</label>
    </ligand>
</feature>
<keyword evidence="2" id="KW-0547">Nucleotide-binding</keyword>
<dbReference type="GO" id="GO:0000287">
    <property type="term" value="F:magnesium ion binding"/>
    <property type="evidence" value="ECO:0007669"/>
    <property type="project" value="UniProtKB-UniRule"/>
</dbReference>
<evidence type="ECO:0000313" key="5">
    <source>
        <dbReference type="EMBL" id="KJU83618.1"/>
    </source>
</evidence>
<feature type="binding site" evidence="2">
    <location>
        <position position="50"/>
    </location>
    <ligand>
        <name>Mg(2+)</name>
        <dbReference type="ChEBI" id="CHEBI:18420"/>
        <label>3</label>
    </ligand>
</feature>
<keyword evidence="2 5" id="KW-0418">Kinase</keyword>
<feature type="binding site" evidence="2">
    <location>
        <position position="386"/>
    </location>
    <ligand>
        <name>substrate</name>
    </ligand>
</feature>
<dbReference type="GO" id="GO:0009229">
    <property type="term" value="P:thiamine diphosphate biosynthetic process"/>
    <property type="evidence" value="ECO:0007669"/>
    <property type="project" value="UniProtKB-UniRule"/>
</dbReference>
<reference evidence="5 6" key="1">
    <citation type="submission" date="2015-02" db="EMBL/GenBank/DDBJ databases">
        <title>Single-cell genomics of uncultivated deep-branching MTB reveals a conserved set of magnetosome genes.</title>
        <authorList>
            <person name="Kolinko S."/>
            <person name="Richter M."/>
            <person name="Glockner F.O."/>
            <person name="Brachmann A."/>
            <person name="Schuler D."/>
        </authorList>
    </citation>
    <scope>NUCLEOTIDE SEQUENCE [LARGE SCALE GENOMIC DNA]</scope>
    <source>
        <strain evidence="5">TM-1</strain>
    </source>
</reference>
<feature type="binding site" evidence="2">
    <location>
        <position position="211"/>
    </location>
    <ligand>
        <name>ATP</name>
        <dbReference type="ChEBI" id="CHEBI:30616"/>
    </ligand>
</feature>
<dbReference type="InterPro" id="IPR036921">
    <property type="entry name" value="PurM-like_N_sf"/>
</dbReference>
<feature type="binding site" evidence="2">
    <location>
        <position position="95"/>
    </location>
    <ligand>
        <name>Mg(2+)</name>
        <dbReference type="ChEBI" id="CHEBI:18420"/>
        <label>4</label>
    </ligand>
</feature>
<dbReference type="EMBL" id="LACI01001817">
    <property type="protein sequence ID" value="KJU83618.1"/>
    <property type="molecule type" value="Genomic_DNA"/>
</dbReference>
<feature type="binding site" evidence="2">
    <location>
        <position position="66"/>
    </location>
    <ligand>
        <name>Mg(2+)</name>
        <dbReference type="ChEBI" id="CHEBI:18420"/>
        <label>1</label>
    </ligand>
</feature>
<comment type="catalytic activity">
    <reaction evidence="2">
        <text>thiamine phosphate + ATP = thiamine diphosphate + ADP</text>
        <dbReference type="Rhea" id="RHEA:15913"/>
        <dbReference type="ChEBI" id="CHEBI:30616"/>
        <dbReference type="ChEBI" id="CHEBI:37575"/>
        <dbReference type="ChEBI" id="CHEBI:58937"/>
        <dbReference type="ChEBI" id="CHEBI:456216"/>
        <dbReference type="EC" id="2.7.4.16"/>
    </reaction>
</comment>
<feature type="binding site" evidence="2">
    <location>
        <begin position="186"/>
        <end position="187"/>
    </location>
    <ligand>
        <name>ATP</name>
        <dbReference type="ChEBI" id="CHEBI:30616"/>
    </ligand>
</feature>
<keyword evidence="1 2" id="KW-0784">Thiamine biosynthesis</keyword>
<feature type="binding site" evidence="2">
    <location>
        <position position="293"/>
    </location>
    <ligand>
        <name>Mg(2+)</name>
        <dbReference type="ChEBI" id="CHEBI:18420"/>
        <label>5</label>
    </ligand>
</feature>
<organism evidence="5 6">
    <name type="scientific">Candidatus Magnetobacterium bavaricum</name>
    <dbReference type="NCBI Taxonomy" id="29290"/>
    <lineage>
        <taxon>Bacteria</taxon>
        <taxon>Pseudomonadati</taxon>
        <taxon>Nitrospirota</taxon>
        <taxon>Thermodesulfovibrionia</taxon>
        <taxon>Thermodesulfovibrionales</taxon>
        <taxon>Candidatus Magnetobacteriaceae</taxon>
        <taxon>Candidatus Magnetobacterium</taxon>
    </lineage>
</organism>
<gene>
    <name evidence="2" type="primary">thiL</name>
    <name evidence="5" type="ORF">MBAV_004195</name>
</gene>
<evidence type="ECO:0000259" key="3">
    <source>
        <dbReference type="Pfam" id="PF00586"/>
    </source>
</evidence>
<dbReference type="InterPro" id="IPR016188">
    <property type="entry name" value="PurM-like_N"/>
</dbReference>
<dbReference type="InterPro" id="IPR010918">
    <property type="entry name" value="PurM-like_C_dom"/>
</dbReference>
<dbReference type="AlphaFoldDB" id="A0A0F3GSF1"/>
<dbReference type="GO" id="GO:0009030">
    <property type="term" value="F:thiamine-phosphate kinase activity"/>
    <property type="evidence" value="ECO:0007669"/>
    <property type="project" value="UniProtKB-UniRule"/>
</dbReference>
<dbReference type="Proteomes" id="UP000033423">
    <property type="component" value="Unassembled WGS sequence"/>
</dbReference>
<feature type="domain" description="PurM-like N-terminal" evidence="3">
    <location>
        <begin position="48"/>
        <end position="144"/>
    </location>
</feature>
<feature type="binding site" evidence="2">
    <location>
        <position position="66"/>
    </location>
    <ligand>
        <name>Mg(2+)</name>
        <dbReference type="ChEBI" id="CHEBI:18420"/>
        <label>2</label>
    </ligand>
</feature>
<dbReference type="InterPro" id="IPR006283">
    <property type="entry name" value="ThiL-like"/>
</dbReference>
<feature type="binding site" evidence="2">
    <location>
        <position position="73"/>
    </location>
    <ligand>
        <name>substrate</name>
    </ligand>
</feature>
<dbReference type="HAMAP" id="MF_02128">
    <property type="entry name" value="TMP_kinase"/>
    <property type="match status" value="1"/>
</dbReference>
<dbReference type="InterPro" id="IPR036676">
    <property type="entry name" value="PurM-like_C_sf"/>
</dbReference>
<comment type="function">
    <text evidence="2">Catalyzes the ATP-dependent phosphorylation of thiamine-monophosphate (TMP) to form thiamine-pyrophosphate (TPP), the active form of vitamin B1.</text>
</comment>
<protein>
    <recommendedName>
        <fullName evidence="2">Thiamine-monophosphate kinase</fullName>
        <shortName evidence="2">TMP kinase</shortName>
        <shortName evidence="2">Thiamine-phosphate kinase</shortName>
        <ecNumber evidence="2">2.7.4.16</ecNumber>
    </recommendedName>
</protein>
<name>A0A0F3GSF1_9BACT</name>
<comment type="miscellaneous">
    <text evidence="2">Reaction mechanism of ThiL seems to utilize a direct, inline transfer of the gamma-phosphate of ATP to TMP rather than a phosphorylated enzyme intermediate.</text>
</comment>
<feature type="domain" description="PurM-like N-terminal" evidence="3">
    <location>
        <begin position="164"/>
        <end position="204"/>
    </location>
</feature>
<evidence type="ECO:0000256" key="2">
    <source>
        <dbReference type="HAMAP-Rule" id="MF_02128"/>
    </source>
</evidence>
<evidence type="ECO:0000256" key="1">
    <source>
        <dbReference type="ARBA" id="ARBA00022977"/>
    </source>
</evidence>
<dbReference type="GO" id="GO:0009228">
    <property type="term" value="P:thiamine biosynthetic process"/>
    <property type="evidence" value="ECO:0007669"/>
    <property type="project" value="UniProtKB-KW"/>
</dbReference>
<sequence>MDNQKPLRIDGELALINHIRQRFTKSSRGLPGGGLPVGGLPELIVGIGDDAAVLRPGGKDILLTTDAMVEGVHFDMAFATPFQVGHKLVSVNVSDIYAMAGRPAYMLLTICVPAHRMTGAVAGGAVAGGAVAGGAVAGGAVAGGAVAGGAVAGGAVAGGGSGGFVAEFFDGVESALTTYAVELIGGDVTSSGGGISVSATLIGFAERPVLRSGAMVGDGIYVTGNLGDSACGLHLLQRINRPVTIERTETMPETINLPLTWQVMEPLLRRHLMPVVSAPMGDWRPNAMMDISDGLSIDLRRLCTNSGVGARVYESLLPRSGEMIEAAAFLGLNTTMLALCGGEDYQYLFTSSEPVSGCLCIGEITESGFVFIDAKNKEGELINCGYEHFKN</sequence>
<comment type="pathway">
    <text evidence="2">Cofactor biosynthesis; thiamine diphosphate biosynthesis; thiamine diphosphate from thiamine phosphate: step 1/1.</text>
</comment>
<feature type="binding site" evidence="2">
    <location>
        <position position="50"/>
    </location>
    <ligand>
        <name>Mg(2+)</name>
        <dbReference type="ChEBI" id="CHEBI:18420"/>
        <label>4</label>
    </ligand>
</feature>
<comment type="caution">
    <text evidence="2">Lacks conserved residue(s) required for the propagation of feature annotation.</text>
</comment>
<dbReference type="UniPathway" id="UPA00060">
    <property type="reaction ID" value="UER00142"/>
</dbReference>
<feature type="binding site" evidence="2">
    <location>
        <position position="343"/>
    </location>
    <ligand>
        <name>substrate</name>
    </ligand>
</feature>
<comment type="similarity">
    <text evidence="2">Belongs to the thiamine-monophosphate kinase family.</text>
</comment>
<dbReference type="Pfam" id="PF00586">
    <property type="entry name" value="AIRS"/>
    <property type="match status" value="2"/>
</dbReference>
<dbReference type="SUPFAM" id="SSF55326">
    <property type="entry name" value="PurM N-terminal domain-like"/>
    <property type="match status" value="1"/>
</dbReference>
<dbReference type="CDD" id="cd02194">
    <property type="entry name" value="ThiL"/>
    <property type="match status" value="1"/>
</dbReference>
<dbReference type="Gene3D" id="3.90.650.10">
    <property type="entry name" value="PurM-like C-terminal domain"/>
    <property type="match status" value="1"/>
</dbReference>
<dbReference type="SUPFAM" id="SSF56042">
    <property type="entry name" value="PurM C-terminal domain-like"/>
    <property type="match status" value="1"/>
</dbReference>
<keyword evidence="6" id="KW-1185">Reference proteome</keyword>
<accession>A0A0F3GSF1</accession>
<feature type="domain" description="PurM-like C-terminal" evidence="4">
    <location>
        <begin position="216"/>
        <end position="332"/>
    </location>
</feature>
<feature type="binding site" evidence="2">
    <location>
        <position position="292"/>
    </location>
    <ligand>
        <name>ATP</name>
        <dbReference type="ChEBI" id="CHEBI:30616"/>
    </ligand>
</feature>
<feature type="binding site" evidence="2">
    <location>
        <position position="187"/>
    </location>
    <ligand>
        <name>Mg(2+)</name>
        <dbReference type="ChEBI" id="CHEBI:18420"/>
        <label>1</label>
    </ligand>
</feature>
<dbReference type="PATRIC" id="fig|29290.4.peg.5564"/>
<proteinExistence type="inferred from homology"/>
<dbReference type="Gene3D" id="3.30.1330.10">
    <property type="entry name" value="PurM-like, N-terminal domain"/>
    <property type="match status" value="1"/>
</dbReference>
<keyword evidence="2" id="KW-0067">ATP-binding</keyword>
<feature type="binding site" evidence="2">
    <location>
        <position position="64"/>
    </location>
    <ligand>
        <name>Mg(2+)</name>
        <dbReference type="ChEBI" id="CHEBI:18420"/>
        <label>4</label>
    </ligand>
</feature>
<keyword evidence="2" id="KW-0479">Metal-binding</keyword>
<feature type="binding site" evidence="2">
    <location>
        <position position="290"/>
    </location>
    <ligand>
        <name>Mg(2+)</name>
        <dbReference type="ChEBI" id="CHEBI:18420"/>
        <label>3</label>
    </ligand>
</feature>
<comment type="caution">
    <text evidence="5">The sequence shown here is derived from an EMBL/GenBank/DDBJ whole genome shotgun (WGS) entry which is preliminary data.</text>
</comment>
<evidence type="ECO:0000259" key="4">
    <source>
        <dbReference type="Pfam" id="PF02769"/>
    </source>
</evidence>
<feature type="binding site" evidence="2">
    <location>
        <position position="65"/>
    </location>
    <ligand>
        <name>Mg(2+)</name>
        <dbReference type="ChEBI" id="CHEBI:18420"/>
        <label>1</label>
    </ligand>
</feature>